<dbReference type="Proteomes" id="UP001432027">
    <property type="component" value="Unassembled WGS sequence"/>
</dbReference>
<comment type="caution">
    <text evidence="3">The sequence shown here is derived from an EMBL/GenBank/DDBJ whole genome shotgun (WGS) entry which is preliminary data.</text>
</comment>
<accession>A0AAV5U730</accession>
<sequence length="535" mass="61216">QDIRALISARLGHFEYPELDEQVWAPMRDSAGHIHQAILKGHVYFAGHFSECVHINAQLTGRDRPFVADYFKVDIDILFRSNNKNDSCVISDEGSILGWTLGVCLPASCSSEELEELFLANTAKHNPVCSVQRTNDYIDDPNAGFYITLSIMGAIFLLCLVSGIADFCFSEDLCNKPVSRSTFWRLLMSFSLYSNVSSIFETTGSKKDGQITPIHCLRFFSMFWVVLGHLSGLTLKTIANPVDMLDLTKDVTTEFILNAFFSVDSFFFIGSLLLTFLWFKSFHRNPNRTKSPAAWAMLYANRLLRLSPPFFMMVLFFAFVMPQFFRNSPFSMNSLAESDSCKDSWWLEFTYLFNFNNYDEQCLGYSWYLATDTQMFFFAPLIIIPLAVKPVIGLIVAAAIFSLSTAVNIFLVYHYHWPATVQFVGATDPEMIDYDKYMVYMYMSPLTRCQVYIIGMFVGWMLQNKRRMRINPVFNIVMWILCIALMFFLICGLHSQSTGTLIPIFWRAMFSAFSKPAWALALSWIIISCYYGFGG</sequence>
<feature type="non-terminal residue" evidence="3">
    <location>
        <position position="1"/>
    </location>
</feature>
<feature type="transmembrane region" description="Helical" evidence="1">
    <location>
        <begin position="437"/>
        <end position="462"/>
    </location>
</feature>
<feature type="transmembrane region" description="Helical" evidence="1">
    <location>
        <begin position="306"/>
        <end position="325"/>
    </location>
</feature>
<name>A0AAV5U730_9BILA</name>
<dbReference type="EMBL" id="BTSX01000005">
    <property type="protein sequence ID" value="GMT02200.1"/>
    <property type="molecule type" value="Genomic_DNA"/>
</dbReference>
<dbReference type="InterPro" id="IPR002656">
    <property type="entry name" value="Acyl_transf_3_dom"/>
</dbReference>
<gene>
    <name evidence="3" type="ORF">PENTCL1PPCAC_24374</name>
</gene>
<dbReference type="SMART" id="SM00703">
    <property type="entry name" value="NRF"/>
    <property type="match status" value="1"/>
</dbReference>
<feature type="non-terminal residue" evidence="3">
    <location>
        <position position="535"/>
    </location>
</feature>
<keyword evidence="1" id="KW-0812">Transmembrane</keyword>
<feature type="domain" description="Nose resistant-to-fluoxetine protein N-terminal" evidence="2">
    <location>
        <begin position="8"/>
        <end position="135"/>
    </location>
</feature>
<dbReference type="PANTHER" id="PTHR11161">
    <property type="entry name" value="O-ACYLTRANSFERASE"/>
    <property type="match status" value="1"/>
</dbReference>
<evidence type="ECO:0000313" key="3">
    <source>
        <dbReference type="EMBL" id="GMT02200.1"/>
    </source>
</evidence>
<feature type="transmembrane region" description="Helical" evidence="1">
    <location>
        <begin position="474"/>
        <end position="496"/>
    </location>
</feature>
<evidence type="ECO:0000313" key="4">
    <source>
        <dbReference type="Proteomes" id="UP001432027"/>
    </source>
</evidence>
<dbReference type="GO" id="GO:0016747">
    <property type="term" value="F:acyltransferase activity, transferring groups other than amino-acyl groups"/>
    <property type="evidence" value="ECO:0007669"/>
    <property type="project" value="InterPro"/>
</dbReference>
<feature type="transmembrane region" description="Helical" evidence="1">
    <location>
        <begin position="143"/>
        <end position="164"/>
    </location>
</feature>
<feature type="transmembrane region" description="Helical" evidence="1">
    <location>
        <begin position="391"/>
        <end position="417"/>
    </location>
</feature>
<dbReference type="PANTHER" id="PTHR11161:SF55">
    <property type="entry name" value="NOSE RESISTANT-TO-FLUOXETINE PROTEIN N-TERMINAL DOMAIN-CONTAINING PROTEIN"/>
    <property type="match status" value="1"/>
</dbReference>
<feature type="transmembrane region" description="Helical" evidence="1">
    <location>
        <begin position="365"/>
        <end position="384"/>
    </location>
</feature>
<feature type="transmembrane region" description="Helical" evidence="1">
    <location>
        <begin position="516"/>
        <end position="533"/>
    </location>
</feature>
<evidence type="ECO:0000259" key="2">
    <source>
        <dbReference type="SMART" id="SM00703"/>
    </source>
</evidence>
<dbReference type="Pfam" id="PF20146">
    <property type="entry name" value="NRF"/>
    <property type="match status" value="1"/>
</dbReference>
<organism evidence="3 4">
    <name type="scientific">Pristionchus entomophagus</name>
    <dbReference type="NCBI Taxonomy" id="358040"/>
    <lineage>
        <taxon>Eukaryota</taxon>
        <taxon>Metazoa</taxon>
        <taxon>Ecdysozoa</taxon>
        <taxon>Nematoda</taxon>
        <taxon>Chromadorea</taxon>
        <taxon>Rhabditida</taxon>
        <taxon>Rhabditina</taxon>
        <taxon>Diplogasteromorpha</taxon>
        <taxon>Diplogasteroidea</taxon>
        <taxon>Neodiplogasteridae</taxon>
        <taxon>Pristionchus</taxon>
    </lineage>
</organism>
<dbReference type="InterPro" id="IPR006621">
    <property type="entry name" value="Nose-resist-to-fluoxetine_N"/>
</dbReference>
<dbReference type="Pfam" id="PF01757">
    <property type="entry name" value="Acyl_transf_3"/>
    <property type="match status" value="1"/>
</dbReference>
<reference evidence="3" key="1">
    <citation type="submission" date="2023-10" db="EMBL/GenBank/DDBJ databases">
        <title>Genome assembly of Pristionchus species.</title>
        <authorList>
            <person name="Yoshida K."/>
            <person name="Sommer R.J."/>
        </authorList>
    </citation>
    <scope>NUCLEOTIDE SEQUENCE</scope>
    <source>
        <strain evidence="3">RS0144</strain>
    </source>
</reference>
<dbReference type="AlphaFoldDB" id="A0AAV5U730"/>
<keyword evidence="1" id="KW-1133">Transmembrane helix</keyword>
<protein>
    <recommendedName>
        <fullName evidence="2">Nose resistant-to-fluoxetine protein N-terminal domain-containing protein</fullName>
    </recommendedName>
</protein>
<evidence type="ECO:0000256" key="1">
    <source>
        <dbReference type="SAM" id="Phobius"/>
    </source>
</evidence>
<proteinExistence type="predicted"/>
<keyword evidence="4" id="KW-1185">Reference proteome</keyword>
<keyword evidence="1" id="KW-0472">Membrane</keyword>
<dbReference type="InterPro" id="IPR052728">
    <property type="entry name" value="O2_lipid_transport_reg"/>
</dbReference>
<feature type="transmembrane region" description="Helical" evidence="1">
    <location>
        <begin position="255"/>
        <end position="279"/>
    </location>
</feature>